<dbReference type="Proteomes" id="UP000271974">
    <property type="component" value="Unassembled WGS sequence"/>
</dbReference>
<feature type="transmembrane region" description="Helical" evidence="7">
    <location>
        <begin position="113"/>
        <end position="132"/>
    </location>
</feature>
<comment type="similarity">
    <text evidence="2">Belongs to the TAPT1 family.</text>
</comment>
<protein>
    <submittedName>
        <fullName evidence="8">Uncharacterized protein</fullName>
    </submittedName>
</protein>
<organism evidence="8 9">
    <name type="scientific">Elysia chlorotica</name>
    <name type="common">Eastern emerald elysia</name>
    <name type="synonym">Sea slug</name>
    <dbReference type="NCBI Taxonomy" id="188477"/>
    <lineage>
        <taxon>Eukaryota</taxon>
        <taxon>Metazoa</taxon>
        <taxon>Spiralia</taxon>
        <taxon>Lophotrochozoa</taxon>
        <taxon>Mollusca</taxon>
        <taxon>Gastropoda</taxon>
        <taxon>Heterobranchia</taxon>
        <taxon>Euthyneura</taxon>
        <taxon>Panpulmonata</taxon>
        <taxon>Sacoglossa</taxon>
        <taxon>Placobranchoidea</taxon>
        <taxon>Plakobranchidae</taxon>
        <taxon>Elysia</taxon>
    </lineage>
</organism>
<feature type="compositionally biased region" description="Low complexity" evidence="6">
    <location>
        <begin position="522"/>
        <end position="533"/>
    </location>
</feature>
<accession>A0A433SUB7</accession>
<feature type="region of interest" description="Disordered" evidence="6">
    <location>
        <begin position="1"/>
        <end position="63"/>
    </location>
</feature>
<feature type="compositionally biased region" description="Polar residues" evidence="6">
    <location>
        <begin position="602"/>
        <end position="615"/>
    </location>
</feature>
<feature type="compositionally biased region" description="Polar residues" evidence="6">
    <location>
        <begin position="534"/>
        <end position="550"/>
    </location>
</feature>
<dbReference type="AlphaFoldDB" id="A0A433SUB7"/>
<comment type="subcellular location">
    <subcellularLocation>
        <location evidence="1">Membrane</location>
        <topology evidence="1">Multi-pass membrane protein</topology>
    </subcellularLocation>
</comment>
<evidence type="ECO:0000313" key="8">
    <source>
        <dbReference type="EMBL" id="RUS72761.1"/>
    </source>
</evidence>
<feature type="compositionally biased region" description="Basic and acidic residues" evidence="6">
    <location>
        <begin position="831"/>
        <end position="849"/>
    </location>
</feature>
<dbReference type="STRING" id="188477.A0A433SUB7"/>
<name>A0A433SUB7_ELYCH</name>
<dbReference type="PANTHER" id="PTHR13317">
    <property type="entry name" value="TRANSMEMBRANE ANTERIOR POSTERIOR TRANSFORMATION PROTEIN 1 HOMOLOG"/>
    <property type="match status" value="1"/>
</dbReference>
<feature type="compositionally biased region" description="Polar residues" evidence="6">
    <location>
        <begin position="470"/>
        <end position="480"/>
    </location>
</feature>
<evidence type="ECO:0000256" key="7">
    <source>
        <dbReference type="SAM" id="Phobius"/>
    </source>
</evidence>
<dbReference type="GO" id="GO:0005789">
    <property type="term" value="C:endoplasmic reticulum membrane"/>
    <property type="evidence" value="ECO:0007669"/>
    <property type="project" value="TreeGrafter"/>
</dbReference>
<feature type="transmembrane region" description="Helical" evidence="7">
    <location>
        <begin position="243"/>
        <end position="271"/>
    </location>
</feature>
<keyword evidence="5 7" id="KW-0472">Membrane</keyword>
<keyword evidence="3 7" id="KW-0812">Transmembrane</keyword>
<dbReference type="EMBL" id="RQTK01001022">
    <property type="protein sequence ID" value="RUS72761.1"/>
    <property type="molecule type" value="Genomic_DNA"/>
</dbReference>
<feature type="region of interest" description="Disordered" evidence="6">
    <location>
        <begin position="591"/>
        <end position="615"/>
    </location>
</feature>
<dbReference type="GO" id="GO:0036064">
    <property type="term" value="C:ciliary basal body"/>
    <property type="evidence" value="ECO:0007669"/>
    <property type="project" value="TreeGrafter"/>
</dbReference>
<feature type="region of interest" description="Disordered" evidence="6">
    <location>
        <begin position="470"/>
        <end position="556"/>
    </location>
</feature>
<evidence type="ECO:0000313" key="9">
    <source>
        <dbReference type="Proteomes" id="UP000271974"/>
    </source>
</evidence>
<evidence type="ECO:0000256" key="2">
    <source>
        <dbReference type="ARBA" id="ARBA00008803"/>
    </source>
</evidence>
<feature type="compositionally biased region" description="Polar residues" evidence="6">
    <location>
        <begin position="511"/>
        <end position="521"/>
    </location>
</feature>
<evidence type="ECO:0000256" key="3">
    <source>
        <dbReference type="ARBA" id="ARBA00022692"/>
    </source>
</evidence>
<comment type="caution">
    <text evidence="8">The sequence shown here is derived from an EMBL/GenBank/DDBJ whole genome shotgun (WGS) entry which is preliminary data.</text>
</comment>
<feature type="region of interest" description="Disordered" evidence="6">
    <location>
        <begin position="827"/>
        <end position="849"/>
    </location>
</feature>
<evidence type="ECO:0000256" key="4">
    <source>
        <dbReference type="ARBA" id="ARBA00022989"/>
    </source>
</evidence>
<dbReference type="OrthoDB" id="29023at2759"/>
<reference evidence="8 9" key="1">
    <citation type="submission" date="2019-01" db="EMBL/GenBank/DDBJ databases">
        <title>A draft genome assembly of the solar-powered sea slug Elysia chlorotica.</title>
        <authorList>
            <person name="Cai H."/>
            <person name="Li Q."/>
            <person name="Fang X."/>
            <person name="Li J."/>
            <person name="Curtis N.E."/>
            <person name="Altenburger A."/>
            <person name="Shibata T."/>
            <person name="Feng M."/>
            <person name="Maeda T."/>
            <person name="Schwartz J.A."/>
            <person name="Shigenobu S."/>
            <person name="Lundholm N."/>
            <person name="Nishiyama T."/>
            <person name="Yang H."/>
            <person name="Hasebe M."/>
            <person name="Li S."/>
            <person name="Pierce S.K."/>
            <person name="Wang J."/>
        </authorList>
    </citation>
    <scope>NUCLEOTIDE SEQUENCE [LARGE SCALE GENOMIC DNA]</scope>
    <source>
        <strain evidence="8">EC2010</strain>
        <tissue evidence="8">Whole organism of an adult</tissue>
    </source>
</reference>
<feature type="compositionally biased region" description="Polar residues" evidence="6">
    <location>
        <begin position="1"/>
        <end position="13"/>
    </location>
</feature>
<sequence length="849" mass="94530">MASNNSPIKTDSTTRLRHRSRVSESENVNGSFPTQNSSSEVATEREKVNEEFKSDSSETDVSKNVRREGKSLLGYFMKELTKNYRLEADASEFVERRDRVYTSVYTPKNLEKFLAFGFLQCLDSILYMVTFLPLRILVALMRLLTYPCTLIFVGRRPILDASQVTDLLKGLILVVSCYITSHVDMSMIYHIVRGQSIMKFYVFFNMLDVMDKLVSQFGQDILDSLYWTAVEPRGRKRAHFGTLFHLVFATVYVVAHTMMILMQAIILNVAFNSHNKNLLTVMMSNNFVEIKVNVFKRVDKTNLCQITYSDVRERFHYLVLLFFVFVRNMKELQWNWDMALPLLQDAAIVFLVEVFVDWIKHAFITKLSELSASHYGEFSLGLAQDIASSQKKHAFTNFSDQVCRRMGFTPMPLICLLYMVSSTSFAVEGPLAWLLVFVLYICLVSTKVLNSIILLGWAQRLIDERDMSAQSTGTVVNSQTHPKKAVEKKPMPAKPKPAESIPTKLRESDTGLYSQLTTETPSSSKSNAAWSSSFTGPSQSFEADSSQATWSDIGPDSLNVKPSNTFIFEPPPLSLSEPKINVQEAGDTNGMCLKQAPGTPPAQISSHNVHNNNVTQPSKLRATNSFSHVSHPVADGIWAANTTPQLNIVADSSVSPSLINLTTYPPSPSTLVANSHFVSQSHPNVLSLSSTHSLPSSLKSCDMDTHTVSSVSSHKRKHSATSINSVDSFFFENNETQEPCSGTVIEAATQSGSDLEGNHRVRVISSAPPDLSINTSTEEEFTLSLTQPSLKSNVDIPISSCKNDNEKDASHLTVSEINDADVKQNVSGLEGLREDKDSPRAEQSHESCC</sequence>
<keyword evidence="9" id="KW-1185">Reference proteome</keyword>
<feature type="compositionally biased region" description="Basic and acidic residues" evidence="6">
    <location>
        <begin position="42"/>
        <end position="63"/>
    </location>
</feature>
<evidence type="ECO:0000256" key="6">
    <source>
        <dbReference type="SAM" id="MobiDB-lite"/>
    </source>
</evidence>
<dbReference type="GO" id="GO:0045724">
    <property type="term" value="P:positive regulation of cilium assembly"/>
    <property type="evidence" value="ECO:0007669"/>
    <property type="project" value="TreeGrafter"/>
</dbReference>
<dbReference type="InterPro" id="IPR008010">
    <property type="entry name" value="Tatp1"/>
</dbReference>
<evidence type="ECO:0000256" key="1">
    <source>
        <dbReference type="ARBA" id="ARBA00004141"/>
    </source>
</evidence>
<keyword evidence="4 7" id="KW-1133">Transmembrane helix</keyword>
<proteinExistence type="inferred from homology"/>
<feature type="compositionally biased region" description="Polar residues" evidence="6">
    <location>
        <begin position="25"/>
        <end position="41"/>
    </location>
</feature>
<dbReference type="PANTHER" id="PTHR13317:SF4">
    <property type="entry name" value="TRANSMEMBRANE ANTERIOR POSTERIOR TRANSFORMATION PROTEIN 1 HOMOLOG"/>
    <property type="match status" value="1"/>
</dbReference>
<gene>
    <name evidence="8" type="ORF">EGW08_019479</name>
</gene>
<feature type="transmembrane region" description="Helical" evidence="7">
    <location>
        <begin position="170"/>
        <end position="192"/>
    </location>
</feature>
<dbReference type="Pfam" id="PF05346">
    <property type="entry name" value="DUF747"/>
    <property type="match status" value="1"/>
</dbReference>
<evidence type="ECO:0000256" key="5">
    <source>
        <dbReference type="ARBA" id="ARBA00023136"/>
    </source>
</evidence>